<name>A0AAP0NM01_LIQFO</name>
<dbReference type="AlphaFoldDB" id="A0AAP0NM01"/>
<evidence type="ECO:0000313" key="2">
    <source>
        <dbReference type="EMBL" id="KAK9272794.1"/>
    </source>
</evidence>
<feature type="compositionally biased region" description="Acidic residues" evidence="1">
    <location>
        <begin position="61"/>
        <end position="78"/>
    </location>
</feature>
<protein>
    <submittedName>
        <fullName evidence="2">Uncharacterized protein</fullName>
    </submittedName>
</protein>
<dbReference type="EMBL" id="JBBPBK010000013">
    <property type="protein sequence ID" value="KAK9272794.1"/>
    <property type="molecule type" value="Genomic_DNA"/>
</dbReference>
<gene>
    <name evidence="2" type="ORF">L1049_003172</name>
</gene>
<sequence length="99" mass="10262">MPMATAPPVLIPPVSVDFPFVVIFGPELVVLAVGFSVGTEGKGEVVGVPAAGELLGGAGGAEEDEGTEGGGDGDVDLEGEFVEGRRSRLRTRWRRRLKA</sequence>
<comment type="caution">
    <text evidence="2">The sequence shown here is derived from an EMBL/GenBank/DDBJ whole genome shotgun (WGS) entry which is preliminary data.</text>
</comment>
<evidence type="ECO:0000256" key="1">
    <source>
        <dbReference type="SAM" id="MobiDB-lite"/>
    </source>
</evidence>
<reference evidence="2 3" key="1">
    <citation type="journal article" date="2024" name="Plant J.">
        <title>Genome sequences and population genomics reveal climatic adaptation and genomic divergence between two closely related sweetgum species.</title>
        <authorList>
            <person name="Xu W.Q."/>
            <person name="Ren C.Q."/>
            <person name="Zhang X.Y."/>
            <person name="Comes H.P."/>
            <person name="Liu X.H."/>
            <person name="Li Y.G."/>
            <person name="Kettle C.J."/>
            <person name="Jalonen R."/>
            <person name="Gaisberger H."/>
            <person name="Ma Y.Z."/>
            <person name="Qiu Y.X."/>
        </authorList>
    </citation>
    <scope>NUCLEOTIDE SEQUENCE [LARGE SCALE GENOMIC DNA]</scope>
    <source>
        <strain evidence="2">Hangzhou</strain>
    </source>
</reference>
<proteinExistence type="predicted"/>
<keyword evidence="3" id="KW-1185">Reference proteome</keyword>
<evidence type="ECO:0000313" key="3">
    <source>
        <dbReference type="Proteomes" id="UP001415857"/>
    </source>
</evidence>
<dbReference type="Proteomes" id="UP001415857">
    <property type="component" value="Unassembled WGS sequence"/>
</dbReference>
<feature type="region of interest" description="Disordered" evidence="1">
    <location>
        <begin position="55"/>
        <end position="78"/>
    </location>
</feature>
<organism evidence="2 3">
    <name type="scientific">Liquidambar formosana</name>
    <name type="common">Formosan gum</name>
    <dbReference type="NCBI Taxonomy" id="63359"/>
    <lineage>
        <taxon>Eukaryota</taxon>
        <taxon>Viridiplantae</taxon>
        <taxon>Streptophyta</taxon>
        <taxon>Embryophyta</taxon>
        <taxon>Tracheophyta</taxon>
        <taxon>Spermatophyta</taxon>
        <taxon>Magnoliopsida</taxon>
        <taxon>eudicotyledons</taxon>
        <taxon>Gunneridae</taxon>
        <taxon>Pentapetalae</taxon>
        <taxon>Saxifragales</taxon>
        <taxon>Altingiaceae</taxon>
        <taxon>Liquidambar</taxon>
    </lineage>
</organism>
<accession>A0AAP0NM01</accession>